<reference evidence="2" key="1">
    <citation type="submission" date="2023-08" db="EMBL/GenBank/DDBJ databases">
        <title>Black Yeasts Isolated from many extreme environments.</title>
        <authorList>
            <person name="Coleine C."/>
            <person name="Stajich J.E."/>
            <person name="Selbmann L."/>
        </authorList>
    </citation>
    <scope>NUCLEOTIDE SEQUENCE</scope>
    <source>
        <strain evidence="2">CCFEE 5810</strain>
    </source>
</reference>
<name>A0AAN7ZUL6_9PEZI</name>
<evidence type="ECO:0000313" key="3">
    <source>
        <dbReference type="Proteomes" id="UP001310594"/>
    </source>
</evidence>
<evidence type="ECO:0000313" key="2">
    <source>
        <dbReference type="EMBL" id="KAK5689415.1"/>
    </source>
</evidence>
<evidence type="ECO:0000259" key="1">
    <source>
        <dbReference type="Pfam" id="PF14832"/>
    </source>
</evidence>
<dbReference type="AlphaFoldDB" id="A0AAN7ZUL6"/>
<sequence>MPQWNVYHPEGVFKTAEEKKALVQDVNNYYHVYGKLPAFYVVVNFLPMPAGTMFRGYDDVADLDKPFVRLSISHMAAHRSDGMGAERFRRGIDGAIKKSIVEKGYYYEYSVVEEPREMWKIDGIMPPLYGSETFTKWNKENKVSDYTEGNPETQTNA</sequence>
<dbReference type="Pfam" id="PF14832">
    <property type="entry name" value="Tautomerase_3"/>
    <property type="match status" value="1"/>
</dbReference>
<dbReference type="InterPro" id="IPR028116">
    <property type="entry name" value="Cis-CaaD-like"/>
</dbReference>
<dbReference type="EMBL" id="JAVRQU010000032">
    <property type="protein sequence ID" value="KAK5689415.1"/>
    <property type="molecule type" value="Genomic_DNA"/>
</dbReference>
<dbReference type="Gene3D" id="3.30.429.10">
    <property type="entry name" value="Macrophage Migration Inhibitory Factor"/>
    <property type="match status" value="1"/>
</dbReference>
<proteinExistence type="predicted"/>
<protein>
    <recommendedName>
        <fullName evidence="1">Tautomerase cis-CaaD-like domain-containing protein</fullName>
    </recommendedName>
</protein>
<comment type="caution">
    <text evidence="2">The sequence shown here is derived from an EMBL/GenBank/DDBJ whole genome shotgun (WGS) entry which is preliminary data.</text>
</comment>
<organism evidence="2 3">
    <name type="scientific">Elasticomyces elasticus</name>
    <dbReference type="NCBI Taxonomy" id="574655"/>
    <lineage>
        <taxon>Eukaryota</taxon>
        <taxon>Fungi</taxon>
        <taxon>Dikarya</taxon>
        <taxon>Ascomycota</taxon>
        <taxon>Pezizomycotina</taxon>
        <taxon>Dothideomycetes</taxon>
        <taxon>Dothideomycetidae</taxon>
        <taxon>Mycosphaerellales</taxon>
        <taxon>Teratosphaeriaceae</taxon>
        <taxon>Elasticomyces</taxon>
    </lineage>
</organism>
<dbReference type="Proteomes" id="UP001310594">
    <property type="component" value="Unassembled WGS sequence"/>
</dbReference>
<gene>
    <name evidence="2" type="ORF">LTR97_012889</name>
</gene>
<dbReference type="InterPro" id="IPR014347">
    <property type="entry name" value="Tautomerase/MIF_sf"/>
</dbReference>
<feature type="domain" description="Tautomerase cis-CaaD-like" evidence="1">
    <location>
        <begin position="1"/>
        <end position="142"/>
    </location>
</feature>
<accession>A0AAN7ZUL6</accession>